<protein>
    <submittedName>
        <fullName evidence="1">Uncharacterized protein</fullName>
    </submittedName>
</protein>
<name>A0A6C0CDD4_9ZZZZ</name>
<proteinExistence type="predicted"/>
<sequence length="182" mass="20828">MTSNTNNISVTNTIAKKTALINKLLERLKTASISSNDYVSSNEPFFRNDESAQPFQQYNKLFINVQLPEGLNHNIKLLYELLGNQKKEIYYGPWTIMSVEEALARYKNLCSQGQTNVFTIGYKYGGMGYIDLLSCDLTSHLLFYSVDGGSNDYDRCYNANNLISNGSTPYDKFYFSDWFYNV</sequence>
<dbReference type="AlphaFoldDB" id="A0A6C0CDD4"/>
<dbReference type="EMBL" id="MN739379">
    <property type="protein sequence ID" value="QHT01635.1"/>
    <property type="molecule type" value="Genomic_DNA"/>
</dbReference>
<evidence type="ECO:0000313" key="1">
    <source>
        <dbReference type="EMBL" id="QHT01635.1"/>
    </source>
</evidence>
<accession>A0A6C0CDD4</accession>
<organism evidence="1">
    <name type="scientific">viral metagenome</name>
    <dbReference type="NCBI Taxonomy" id="1070528"/>
    <lineage>
        <taxon>unclassified sequences</taxon>
        <taxon>metagenomes</taxon>
        <taxon>organismal metagenomes</taxon>
    </lineage>
</organism>
<reference evidence="1" key="1">
    <citation type="journal article" date="2020" name="Nature">
        <title>Giant virus diversity and host interactions through global metagenomics.</title>
        <authorList>
            <person name="Schulz F."/>
            <person name="Roux S."/>
            <person name="Paez-Espino D."/>
            <person name="Jungbluth S."/>
            <person name="Walsh D.A."/>
            <person name="Denef V.J."/>
            <person name="McMahon K.D."/>
            <person name="Konstantinidis K.T."/>
            <person name="Eloe-Fadrosh E.A."/>
            <person name="Kyrpides N.C."/>
            <person name="Woyke T."/>
        </authorList>
    </citation>
    <scope>NUCLEOTIDE SEQUENCE</scope>
    <source>
        <strain evidence="1">GVMAG-M-3300020523-10</strain>
    </source>
</reference>